<name>A0A7M2XNU6_9NOCA</name>
<protein>
    <recommendedName>
        <fullName evidence="4">Minor tail protein</fullName>
    </recommendedName>
</protein>
<dbReference type="EMBL" id="CP063450">
    <property type="protein sequence ID" value="QOV99494.1"/>
    <property type="molecule type" value="Genomic_DNA"/>
</dbReference>
<dbReference type="RefSeq" id="WP_193903112.1">
    <property type="nucleotide sequence ID" value="NZ_CP063450.1"/>
</dbReference>
<evidence type="ECO:0000256" key="1">
    <source>
        <dbReference type="SAM" id="MobiDB-lite"/>
    </source>
</evidence>
<accession>A0A7M2XNU6</accession>
<evidence type="ECO:0000313" key="2">
    <source>
        <dbReference type="EMBL" id="QOV99494.1"/>
    </source>
</evidence>
<reference evidence="2 3" key="1">
    <citation type="submission" date="2020-10" db="EMBL/GenBank/DDBJ databases">
        <title>Whole genome sequence of oil-degrading bacteria Rhodococcus pyridinivorans strain 5Ap.</title>
        <authorList>
            <person name="Akhremchuk A.E."/>
            <person name="Valentovich L.N."/>
            <person name="Charniauskaya M.I."/>
            <person name="Bukliarevich H.A."/>
            <person name="Titok M.A."/>
        </authorList>
    </citation>
    <scope>NUCLEOTIDE SEQUENCE [LARGE SCALE GENOMIC DNA]</scope>
    <source>
        <strain evidence="2 3">5Ap</strain>
    </source>
</reference>
<sequence length="471" mass="47211">MTIEYQHVTGEWRITGYDSRDDVDALPEQLPLRGTVTFTAKFDKYDRFKTIYVPGVGGAPGHQLRVRDMKFPVVKGRLMDRQARDGVMLPAVVGGVPIIWTARPDLYEDPGTGALGAPVPADKVTWSPPPPEGDNGEPLEALLPGPDLLPGVDVFPTAGGGTPPPGEVTRRVDLGAIVDATIEYIEPVVSHVAYLVGEARDAEAGAYTSARDAEASATAAATSASDAATSAGGADTARQAAATSATQAADRATAAATSATNAATSATAAAGSATAADQSKQAAATSASNAATSAGAANTARDAAAGSAANAAGSATAAAGSATTSQQQADRARDEADRAQTAADSAVAGVPIGGWPYSDLAAPVRASLDKADTALQDVAVADVDGLLDQLDGKADLDTGGLVPRNQLPTHAHSVNGQTGDVDLDAADVGAAPASVVQDVTNLQTGKAPAHQIVASLPATGTPGVLYLVPKS</sequence>
<dbReference type="AlphaFoldDB" id="A0A7M2XNU6"/>
<evidence type="ECO:0000313" key="3">
    <source>
        <dbReference type="Proteomes" id="UP000593818"/>
    </source>
</evidence>
<gene>
    <name evidence="2" type="ORF">INP59_03570</name>
</gene>
<dbReference type="Proteomes" id="UP000593818">
    <property type="component" value="Chromosome"/>
</dbReference>
<feature type="region of interest" description="Disordered" evidence="1">
    <location>
        <begin position="317"/>
        <end position="345"/>
    </location>
</feature>
<organism evidence="2 3">
    <name type="scientific">Rhodococcus pyridinivorans</name>
    <dbReference type="NCBI Taxonomy" id="103816"/>
    <lineage>
        <taxon>Bacteria</taxon>
        <taxon>Bacillati</taxon>
        <taxon>Actinomycetota</taxon>
        <taxon>Actinomycetes</taxon>
        <taxon>Mycobacteriales</taxon>
        <taxon>Nocardiaceae</taxon>
        <taxon>Rhodococcus</taxon>
    </lineage>
</organism>
<feature type="compositionally biased region" description="Low complexity" evidence="1">
    <location>
        <begin position="317"/>
        <end position="329"/>
    </location>
</feature>
<evidence type="ECO:0008006" key="4">
    <source>
        <dbReference type="Google" id="ProtNLM"/>
    </source>
</evidence>
<keyword evidence="3" id="KW-1185">Reference proteome</keyword>
<proteinExistence type="predicted"/>